<proteinExistence type="predicted"/>
<dbReference type="Pfam" id="PF11181">
    <property type="entry name" value="YflT"/>
    <property type="match status" value="1"/>
</dbReference>
<evidence type="ECO:0000259" key="1">
    <source>
        <dbReference type="Pfam" id="PF11181"/>
    </source>
</evidence>
<organism evidence="2 3">
    <name type="scientific">Paenibacillus sepulcri</name>
    <dbReference type="NCBI Taxonomy" id="359917"/>
    <lineage>
        <taxon>Bacteria</taxon>
        <taxon>Bacillati</taxon>
        <taxon>Bacillota</taxon>
        <taxon>Bacilli</taxon>
        <taxon>Bacillales</taxon>
        <taxon>Paenibacillaceae</taxon>
        <taxon>Paenibacillus</taxon>
    </lineage>
</organism>
<feature type="domain" description="General stress protein 17M-like" evidence="1">
    <location>
        <begin position="4"/>
        <end position="52"/>
    </location>
</feature>
<name>A0ABS7C315_9BACL</name>
<comment type="caution">
    <text evidence="2">The sequence shown here is derived from an EMBL/GenBank/DDBJ whole genome shotgun (WGS) entry which is preliminary data.</text>
</comment>
<feature type="non-terminal residue" evidence="2">
    <location>
        <position position="76"/>
    </location>
</feature>
<dbReference type="InterPro" id="IPR025889">
    <property type="entry name" value="GSP17M-like_dom"/>
</dbReference>
<dbReference type="EMBL" id="JAHZIK010000335">
    <property type="protein sequence ID" value="MBW7455286.1"/>
    <property type="molecule type" value="Genomic_DNA"/>
</dbReference>
<keyword evidence="3" id="KW-1185">Reference proteome</keyword>
<accession>A0ABS7C315</accession>
<sequence>MAIKIGIFKMQQQALDAVKGLEQEGFSKTELKVIAKDREHSRRLESETDVHTDEIQELADTREHMEDGLGIPAIGV</sequence>
<gene>
    <name evidence="2" type="ORF">K0U00_14770</name>
</gene>
<reference evidence="2 3" key="1">
    <citation type="submission" date="2021-07" db="EMBL/GenBank/DDBJ databases">
        <title>Paenibacillus radiodurans sp. nov., isolated from the southeastern edge of Tengger Desert.</title>
        <authorList>
            <person name="Zhang G."/>
        </authorList>
    </citation>
    <scope>NUCLEOTIDE SEQUENCE [LARGE SCALE GENOMIC DNA]</scope>
    <source>
        <strain evidence="2 3">CCM 7311</strain>
    </source>
</reference>
<evidence type="ECO:0000313" key="2">
    <source>
        <dbReference type="EMBL" id="MBW7455286.1"/>
    </source>
</evidence>
<evidence type="ECO:0000313" key="3">
    <source>
        <dbReference type="Proteomes" id="UP001519887"/>
    </source>
</evidence>
<dbReference type="Proteomes" id="UP001519887">
    <property type="component" value="Unassembled WGS sequence"/>
</dbReference>
<protein>
    <submittedName>
        <fullName evidence="2">General stress protein</fullName>
    </submittedName>
</protein>